<feature type="transmembrane region" description="Helical" evidence="9">
    <location>
        <begin position="199"/>
        <end position="215"/>
    </location>
</feature>
<comment type="similarity">
    <text evidence="4">Belongs to the PIGC family.</text>
</comment>
<keyword evidence="11" id="KW-1185">Reference proteome</keyword>
<organism evidence="10 11">
    <name type="scientific">Babesia ovis</name>
    <dbReference type="NCBI Taxonomy" id="5869"/>
    <lineage>
        <taxon>Eukaryota</taxon>
        <taxon>Sar</taxon>
        <taxon>Alveolata</taxon>
        <taxon>Apicomplexa</taxon>
        <taxon>Aconoidasida</taxon>
        <taxon>Piroplasmida</taxon>
        <taxon>Babesiidae</taxon>
        <taxon>Babesia</taxon>
    </lineage>
</organism>
<dbReference type="PANTHER" id="PTHR12982:SF0">
    <property type="entry name" value="PHOSPHATIDYLINOSITOL N-ACETYLGLUCOSAMINYLTRANSFERASE SUBUNIT C"/>
    <property type="match status" value="1"/>
</dbReference>
<name>A0A9W5TAC3_BABOV</name>
<evidence type="ECO:0000256" key="3">
    <source>
        <dbReference type="ARBA" id="ARBA00007073"/>
    </source>
</evidence>
<dbReference type="GO" id="GO:0006506">
    <property type="term" value="P:GPI anchor biosynthetic process"/>
    <property type="evidence" value="ECO:0007669"/>
    <property type="project" value="UniProtKB-KW"/>
</dbReference>
<feature type="transmembrane region" description="Helical" evidence="9">
    <location>
        <begin position="107"/>
        <end position="125"/>
    </location>
</feature>
<comment type="pathway">
    <text evidence="2">Glycolipid biosynthesis; glycosylphosphatidylinositol-anchor biosynthesis.</text>
</comment>
<evidence type="ECO:0000256" key="9">
    <source>
        <dbReference type="SAM" id="Phobius"/>
    </source>
</evidence>
<evidence type="ECO:0000313" key="11">
    <source>
        <dbReference type="Proteomes" id="UP001057455"/>
    </source>
</evidence>
<keyword evidence="10" id="KW-0808">Transferase</keyword>
<comment type="caution">
    <text evidence="10">The sequence shown here is derived from an EMBL/GenBank/DDBJ whole genome shotgun (WGS) entry which is preliminary data.</text>
</comment>
<dbReference type="PANTHER" id="PTHR12982">
    <property type="entry name" value="PHOSPHATIDYLINOSITOL GLYCAN, CLASS C"/>
    <property type="match status" value="1"/>
</dbReference>
<dbReference type="Proteomes" id="UP001057455">
    <property type="component" value="Unassembled WGS sequence"/>
</dbReference>
<comment type="subcellular location">
    <subcellularLocation>
        <location evidence="1">Membrane</location>
        <topology evidence="1">Multi-pass membrane protein</topology>
    </subcellularLocation>
</comment>
<accession>A0A9W5TAC3</accession>
<dbReference type="Pfam" id="PF09341">
    <property type="entry name" value="Pcc1"/>
    <property type="match status" value="1"/>
</dbReference>
<evidence type="ECO:0000256" key="2">
    <source>
        <dbReference type="ARBA" id="ARBA00004687"/>
    </source>
</evidence>
<dbReference type="Pfam" id="PF06432">
    <property type="entry name" value="GPI2"/>
    <property type="match status" value="1"/>
</dbReference>
<evidence type="ECO:0000256" key="1">
    <source>
        <dbReference type="ARBA" id="ARBA00004141"/>
    </source>
</evidence>
<sequence length="373" mass="41935">MLTDAEIRRQSSLSKSGADEWENVSACGTDDDAPLPPWERVMYKTQPYPPNYVSDDFLSGLKDNGNNSYTLGDVCPKTMILTQHCSTMILMARIFILIKDDIIPLEYVEIAAMLAILFFCLVMYLTRATQSDRFQHVRFAFVVHVTLQILQPVLQTLTSSFTYDTIYALAILISLINILTQDYELTGSDDAYVKNVDPLPMNCLILVAILISSRFGSSQKATAYMQLYVMTFTMLPLLQRFMMVGFKSTVTQNIQRIGTVESRPGATKQGLLIGRHKKVVLFTMALDESQLLCKYTTSIKFTSERFCQLVLKVLNSEAKTHEDRATVVYTGEGSTLDVAINAVNARTLRLKVNAFYETCYLVSSILETFPANV</sequence>
<evidence type="ECO:0000256" key="8">
    <source>
        <dbReference type="ARBA" id="ARBA00023136"/>
    </source>
</evidence>
<proteinExistence type="inferred from homology"/>
<gene>
    <name evidence="10" type="ORF">BaOVIS_017290</name>
</gene>
<dbReference type="EMBL" id="BLIY01000014">
    <property type="protein sequence ID" value="GFE54325.1"/>
    <property type="molecule type" value="Genomic_DNA"/>
</dbReference>
<keyword evidence="8 9" id="KW-0472">Membrane</keyword>
<keyword evidence="7 9" id="KW-1133">Transmembrane helix</keyword>
<dbReference type="OrthoDB" id="417678at2759"/>
<comment type="similarity">
    <text evidence="3">Belongs to the CTAG/PCC1 family.</text>
</comment>
<dbReference type="Gene3D" id="3.30.310.50">
    <property type="entry name" value="Alpha-D-phosphohexomutase, C-terminal domain"/>
    <property type="match status" value="1"/>
</dbReference>
<keyword evidence="5" id="KW-0337">GPI-anchor biosynthesis</keyword>
<dbReference type="InterPro" id="IPR015419">
    <property type="entry name" value="CTAG/Pcc1"/>
</dbReference>
<dbReference type="GO" id="GO:0000506">
    <property type="term" value="C:glycosylphosphatidylinositol-N-acetylglucosaminyltransferase (GPI-GnT) complex"/>
    <property type="evidence" value="ECO:0007669"/>
    <property type="project" value="TreeGrafter"/>
</dbReference>
<reference evidence="10" key="1">
    <citation type="submission" date="2019-12" db="EMBL/GenBank/DDBJ databases">
        <title>Genome sequence of Babesia ovis.</title>
        <authorList>
            <person name="Yamagishi J."/>
            <person name="Sevinc F."/>
            <person name="Xuan X."/>
        </authorList>
    </citation>
    <scope>NUCLEOTIDE SEQUENCE</scope>
    <source>
        <strain evidence="10">Selcuk</strain>
    </source>
</reference>
<evidence type="ECO:0000256" key="4">
    <source>
        <dbReference type="ARBA" id="ARBA00008321"/>
    </source>
</evidence>
<keyword evidence="10" id="KW-0328">Glycosyltransferase</keyword>
<evidence type="ECO:0000256" key="5">
    <source>
        <dbReference type="ARBA" id="ARBA00022502"/>
    </source>
</evidence>
<evidence type="ECO:0000313" key="10">
    <source>
        <dbReference type="EMBL" id="GFE54325.1"/>
    </source>
</evidence>
<evidence type="ECO:0000256" key="6">
    <source>
        <dbReference type="ARBA" id="ARBA00022692"/>
    </source>
</evidence>
<protein>
    <submittedName>
        <fullName evidence="10">Phosphatidylinositol n-acetylglucosaminyltransferase</fullName>
    </submittedName>
</protein>
<feature type="transmembrane region" description="Helical" evidence="9">
    <location>
        <begin position="161"/>
        <end position="179"/>
    </location>
</feature>
<evidence type="ECO:0000256" key="7">
    <source>
        <dbReference type="ARBA" id="ARBA00022989"/>
    </source>
</evidence>
<dbReference type="AlphaFoldDB" id="A0A9W5TAC3"/>
<keyword evidence="6 9" id="KW-0812">Transmembrane</keyword>
<dbReference type="InterPro" id="IPR009450">
    <property type="entry name" value="Plno_GlcNAc_GPI2"/>
</dbReference>
<dbReference type="GO" id="GO:0016757">
    <property type="term" value="F:glycosyltransferase activity"/>
    <property type="evidence" value="ECO:0007669"/>
    <property type="project" value="UniProtKB-KW"/>
</dbReference>